<keyword evidence="2" id="KW-0418">Kinase</keyword>
<dbReference type="SUPFAM" id="SSF53067">
    <property type="entry name" value="Actin-like ATPase domain"/>
    <property type="match status" value="1"/>
</dbReference>
<evidence type="ECO:0000313" key="4">
    <source>
        <dbReference type="EMBL" id="KEQ04243.1"/>
    </source>
</evidence>
<dbReference type="PANTHER" id="PTHR47690">
    <property type="entry name" value="GLUCOKINASE"/>
    <property type="match status" value="1"/>
</dbReference>
<name>A0A922P1B3_9HYPH</name>
<protein>
    <recommendedName>
        <fullName evidence="6">Glucokinase</fullName>
    </recommendedName>
</protein>
<evidence type="ECO:0000256" key="3">
    <source>
        <dbReference type="RuleBase" id="RU004046"/>
    </source>
</evidence>
<dbReference type="RefSeq" id="WP_037168383.1">
    <property type="nucleotide sequence ID" value="NZ_CAJXID010000019.1"/>
</dbReference>
<dbReference type="Gene3D" id="3.40.367.20">
    <property type="match status" value="1"/>
</dbReference>
<dbReference type="GO" id="GO:0005524">
    <property type="term" value="F:ATP binding"/>
    <property type="evidence" value="ECO:0007669"/>
    <property type="project" value="InterPro"/>
</dbReference>
<keyword evidence="5" id="KW-1185">Reference proteome</keyword>
<dbReference type="GO" id="GO:0006096">
    <property type="term" value="P:glycolytic process"/>
    <property type="evidence" value="ECO:0007669"/>
    <property type="project" value="InterPro"/>
</dbReference>
<dbReference type="Gene3D" id="3.30.420.40">
    <property type="match status" value="1"/>
</dbReference>
<organism evidence="4 5">
    <name type="scientific">Pseudorhizobium pelagicum</name>
    <dbReference type="NCBI Taxonomy" id="1509405"/>
    <lineage>
        <taxon>Bacteria</taxon>
        <taxon>Pseudomonadati</taxon>
        <taxon>Pseudomonadota</taxon>
        <taxon>Alphaproteobacteria</taxon>
        <taxon>Hyphomicrobiales</taxon>
        <taxon>Rhizobiaceae</taxon>
        <taxon>Rhizobium/Agrobacterium group</taxon>
        <taxon>Pseudorhizobium</taxon>
    </lineage>
</organism>
<dbReference type="EMBL" id="JOKJ01000026">
    <property type="protein sequence ID" value="KEQ04243.1"/>
    <property type="molecule type" value="Genomic_DNA"/>
</dbReference>
<dbReference type="CDD" id="cd24008">
    <property type="entry name" value="ASKHA_NBD_GLK"/>
    <property type="match status" value="1"/>
</dbReference>
<evidence type="ECO:0000256" key="1">
    <source>
        <dbReference type="ARBA" id="ARBA00022679"/>
    </source>
</evidence>
<dbReference type="InterPro" id="IPR050201">
    <property type="entry name" value="Bacterial_glucokinase"/>
</dbReference>
<dbReference type="InterPro" id="IPR043129">
    <property type="entry name" value="ATPase_NBD"/>
</dbReference>
<evidence type="ECO:0000313" key="5">
    <source>
        <dbReference type="Proteomes" id="UP000052167"/>
    </source>
</evidence>
<dbReference type="OrthoDB" id="9800595at2"/>
<comment type="similarity">
    <text evidence="3">Belongs to the bacterial glucokinase family.</text>
</comment>
<dbReference type="GO" id="GO:0004340">
    <property type="term" value="F:glucokinase activity"/>
    <property type="evidence" value="ECO:0007669"/>
    <property type="project" value="InterPro"/>
</dbReference>
<keyword evidence="1" id="KW-0808">Transferase</keyword>
<reference evidence="4 5" key="1">
    <citation type="submission" date="2014-06" db="EMBL/GenBank/DDBJ databases">
        <title>Rhizobium pelagicum/R2-400B4.</title>
        <authorList>
            <person name="Kimes N.E."/>
            <person name="Lopez-Perez M."/>
        </authorList>
    </citation>
    <scope>NUCLEOTIDE SEQUENCE [LARGE SCALE GENOMIC DNA]</scope>
    <source>
        <strain evidence="4 5">R2-400B4</strain>
    </source>
</reference>
<dbReference type="GO" id="GO:0005829">
    <property type="term" value="C:cytosol"/>
    <property type="evidence" value="ECO:0007669"/>
    <property type="project" value="TreeGrafter"/>
</dbReference>
<evidence type="ECO:0008006" key="6">
    <source>
        <dbReference type="Google" id="ProtNLM"/>
    </source>
</evidence>
<dbReference type="Proteomes" id="UP000052167">
    <property type="component" value="Unassembled WGS sequence"/>
</dbReference>
<proteinExistence type="inferred from homology"/>
<dbReference type="AlphaFoldDB" id="A0A922P1B3"/>
<dbReference type="GO" id="GO:0005536">
    <property type="term" value="F:D-glucose binding"/>
    <property type="evidence" value="ECO:0007669"/>
    <property type="project" value="InterPro"/>
</dbReference>
<sequence length="326" mass="34665">MIPRRRTAIAGEVGPTHVRFALIDMDELRLDHFVNFRCGDFTSIEQALASYLRSLPAHPDVLSLAVAGTVDNDRASVLGSGWHFTRRHLESAMSMRHVTLIRDISAMALALPLLEPHEIEQVGGEAPFIDRPKIVMSFGHFLEAATIIPVDDGWMALAGAAGEMSLGGVDADEIELLKHAGADGPMSAGNLLSSEALQKLYLHLLSRKGRVADGDPHDSLATGLAKQDAVAVEASQIFSAWIGRRIGDLALLTGAEGGAYLVSDEGRYGLDVLSPHALRQGFEAGRTGSGLARLPLFLARSTTAVLRGAALAIQFDEDHGGGQPAA</sequence>
<dbReference type="InterPro" id="IPR003836">
    <property type="entry name" value="Glucokinase"/>
</dbReference>
<comment type="caution">
    <text evidence="4">The sequence shown here is derived from an EMBL/GenBank/DDBJ whole genome shotgun (WGS) entry which is preliminary data.</text>
</comment>
<dbReference type="PANTHER" id="PTHR47690:SF1">
    <property type="entry name" value="GLUCOKINASE"/>
    <property type="match status" value="1"/>
</dbReference>
<dbReference type="Pfam" id="PF02685">
    <property type="entry name" value="Glucokinase"/>
    <property type="match status" value="1"/>
</dbReference>
<accession>A0A922P1B3</accession>
<gene>
    <name evidence="4" type="ORF">GV68_13415</name>
</gene>
<evidence type="ECO:0000256" key="2">
    <source>
        <dbReference type="ARBA" id="ARBA00022777"/>
    </source>
</evidence>